<dbReference type="OrthoDB" id="1927586at2759"/>
<organism evidence="1 2">
    <name type="scientific">Striga asiatica</name>
    <name type="common">Asiatic witchweed</name>
    <name type="synonym">Buchnera asiatica</name>
    <dbReference type="NCBI Taxonomy" id="4170"/>
    <lineage>
        <taxon>Eukaryota</taxon>
        <taxon>Viridiplantae</taxon>
        <taxon>Streptophyta</taxon>
        <taxon>Embryophyta</taxon>
        <taxon>Tracheophyta</taxon>
        <taxon>Spermatophyta</taxon>
        <taxon>Magnoliopsida</taxon>
        <taxon>eudicotyledons</taxon>
        <taxon>Gunneridae</taxon>
        <taxon>Pentapetalae</taxon>
        <taxon>asterids</taxon>
        <taxon>lamiids</taxon>
        <taxon>Lamiales</taxon>
        <taxon>Orobanchaceae</taxon>
        <taxon>Buchnereae</taxon>
        <taxon>Striga</taxon>
    </lineage>
</organism>
<sequence>YVARVGFSVRKRSYRKDKDNIIKMQHLLVAEMDKELNQLLLQPTIKNESEARLTGMVYIYSEIISNEDGSEKFLWGQNTWFKRMRWRRDVCRSYQRVKINYNGLISTLDQLRYDHLCRAFAAVADTVANDDVRVGKLIEWIGYIQLTKEWIKLWDRKFLIQTTWKENELLENYVNKGQ</sequence>
<keyword evidence="1" id="KW-0436">Ligase</keyword>
<dbReference type="Proteomes" id="UP000325081">
    <property type="component" value="Unassembled WGS sequence"/>
</dbReference>
<reference evidence="2" key="1">
    <citation type="journal article" date="2019" name="Curr. Biol.">
        <title>Genome Sequence of Striga asiatica Provides Insight into the Evolution of Plant Parasitism.</title>
        <authorList>
            <person name="Yoshida S."/>
            <person name="Kim S."/>
            <person name="Wafula E.K."/>
            <person name="Tanskanen J."/>
            <person name="Kim Y.M."/>
            <person name="Honaas L."/>
            <person name="Yang Z."/>
            <person name="Spallek T."/>
            <person name="Conn C.E."/>
            <person name="Ichihashi Y."/>
            <person name="Cheong K."/>
            <person name="Cui S."/>
            <person name="Der J.P."/>
            <person name="Gundlach H."/>
            <person name="Jiao Y."/>
            <person name="Hori C."/>
            <person name="Ishida J.K."/>
            <person name="Kasahara H."/>
            <person name="Kiba T."/>
            <person name="Kim M.S."/>
            <person name="Koo N."/>
            <person name="Laohavisit A."/>
            <person name="Lee Y.H."/>
            <person name="Lumba S."/>
            <person name="McCourt P."/>
            <person name="Mortimer J.C."/>
            <person name="Mutuku J.M."/>
            <person name="Nomura T."/>
            <person name="Sasaki-Sekimoto Y."/>
            <person name="Seto Y."/>
            <person name="Wang Y."/>
            <person name="Wakatake T."/>
            <person name="Sakakibara H."/>
            <person name="Demura T."/>
            <person name="Yamaguchi S."/>
            <person name="Yoneyama K."/>
            <person name="Manabe R.I."/>
            <person name="Nelson D.C."/>
            <person name="Schulman A.H."/>
            <person name="Timko M.P."/>
            <person name="dePamphilis C.W."/>
            <person name="Choi D."/>
            <person name="Shirasu K."/>
        </authorList>
    </citation>
    <scope>NUCLEOTIDE SEQUENCE [LARGE SCALE GENOMIC DNA]</scope>
    <source>
        <strain evidence="2">cv. UVA1</strain>
    </source>
</reference>
<gene>
    <name evidence="1" type="ORF">STAS_34070</name>
</gene>
<evidence type="ECO:0000313" key="2">
    <source>
        <dbReference type="Proteomes" id="UP000325081"/>
    </source>
</evidence>
<evidence type="ECO:0000313" key="1">
    <source>
        <dbReference type="EMBL" id="GER56339.1"/>
    </source>
</evidence>
<dbReference type="EMBL" id="BKCP01012625">
    <property type="protein sequence ID" value="GER56339.1"/>
    <property type="molecule type" value="Genomic_DNA"/>
</dbReference>
<keyword evidence="2" id="KW-1185">Reference proteome</keyword>
<feature type="non-terminal residue" evidence="1">
    <location>
        <position position="1"/>
    </location>
</feature>
<dbReference type="AlphaFoldDB" id="A0A5A7RGQ9"/>
<name>A0A5A7RGQ9_STRAF</name>
<dbReference type="GO" id="GO:0016874">
    <property type="term" value="F:ligase activity"/>
    <property type="evidence" value="ECO:0007669"/>
    <property type="project" value="UniProtKB-KW"/>
</dbReference>
<proteinExistence type="predicted"/>
<accession>A0A5A7RGQ9</accession>
<protein>
    <submittedName>
        <fullName evidence="1">Glutamine--tRNA ligase</fullName>
    </submittedName>
</protein>
<comment type="caution">
    <text evidence="1">The sequence shown here is derived from an EMBL/GenBank/DDBJ whole genome shotgun (WGS) entry which is preliminary data.</text>
</comment>